<keyword evidence="3" id="KW-1185">Reference proteome</keyword>
<dbReference type="AlphaFoldDB" id="A0A7W7DEN6"/>
<evidence type="ECO:0000313" key="3">
    <source>
        <dbReference type="Proteomes" id="UP000542210"/>
    </source>
</evidence>
<feature type="compositionally biased region" description="Polar residues" evidence="1">
    <location>
        <begin position="1"/>
        <end position="16"/>
    </location>
</feature>
<sequence>MSSWDSVGASRRSSTFDPGGLTGPQRDGDACVVCHKKWPRPRIRVGRLPSGTPVMACEECAKVLLPAAPAPRRHKPSPHKRAAFP</sequence>
<dbReference type="Proteomes" id="UP000542210">
    <property type="component" value="Unassembled WGS sequence"/>
</dbReference>
<accession>A0A7W7DEN6</accession>
<dbReference type="EMBL" id="JACHND010000001">
    <property type="protein sequence ID" value="MBB4705480.1"/>
    <property type="molecule type" value="Genomic_DNA"/>
</dbReference>
<dbReference type="RefSeq" id="WP_184887231.1">
    <property type="nucleotide sequence ID" value="NZ_BOOV01000020.1"/>
</dbReference>
<evidence type="ECO:0000313" key="2">
    <source>
        <dbReference type="EMBL" id="MBB4705480.1"/>
    </source>
</evidence>
<organism evidence="2 3">
    <name type="scientific">Sphaerisporangium siamense</name>
    <dbReference type="NCBI Taxonomy" id="795645"/>
    <lineage>
        <taxon>Bacteria</taxon>
        <taxon>Bacillati</taxon>
        <taxon>Actinomycetota</taxon>
        <taxon>Actinomycetes</taxon>
        <taxon>Streptosporangiales</taxon>
        <taxon>Streptosporangiaceae</taxon>
        <taxon>Sphaerisporangium</taxon>
    </lineage>
</organism>
<evidence type="ECO:0000256" key="1">
    <source>
        <dbReference type="SAM" id="MobiDB-lite"/>
    </source>
</evidence>
<proteinExistence type="predicted"/>
<gene>
    <name evidence="2" type="ORF">BJ982_007024</name>
</gene>
<feature type="region of interest" description="Disordered" evidence="1">
    <location>
        <begin position="1"/>
        <end position="29"/>
    </location>
</feature>
<protein>
    <submittedName>
        <fullName evidence="2">Uncharacterized protein</fullName>
    </submittedName>
</protein>
<comment type="caution">
    <text evidence="2">The sequence shown here is derived from an EMBL/GenBank/DDBJ whole genome shotgun (WGS) entry which is preliminary data.</text>
</comment>
<reference evidence="2 3" key="1">
    <citation type="submission" date="2020-08" db="EMBL/GenBank/DDBJ databases">
        <title>Sequencing the genomes of 1000 actinobacteria strains.</title>
        <authorList>
            <person name="Klenk H.-P."/>
        </authorList>
    </citation>
    <scope>NUCLEOTIDE SEQUENCE [LARGE SCALE GENOMIC DNA]</scope>
    <source>
        <strain evidence="2 3">DSM 45784</strain>
    </source>
</reference>
<name>A0A7W7DEN6_9ACTN</name>